<dbReference type="GO" id="GO:0016020">
    <property type="term" value="C:membrane"/>
    <property type="evidence" value="ECO:0007669"/>
    <property type="project" value="UniProtKB-SubCell"/>
</dbReference>
<dbReference type="PROSITE" id="PS50839">
    <property type="entry name" value="CHASE"/>
    <property type="match status" value="1"/>
</dbReference>
<evidence type="ECO:0000256" key="4">
    <source>
        <dbReference type="ARBA" id="ARBA00023136"/>
    </source>
</evidence>
<keyword evidence="9" id="KW-1185">Reference proteome</keyword>
<dbReference type="Pfam" id="PF03924">
    <property type="entry name" value="CHASE"/>
    <property type="match status" value="1"/>
</dbReference>
<name>A0A318D201_9GAMM</name>
<dbReference type="NCBIfam" id="TIGR00254">
    <property type="entry name" value="GGDEF"/>
    <property type="match status" value="1"/>
</dbReference>
<dbReference type="EMBL" id="QICH01000003">
    <property type="protein sequence ID" value="PXF62843.1"/>
    <property type="molecule type" value="Genomic_DNA"/>
</dbReference>
<dbReference type="Gene3D" id="3.30.450.350">
    <property type="entry name" value="CHASE domain"/>
    <property type="match status" value="1"/>
</dbReference>
<feature type="domain" description="CHASE" evidence="6">
    <location>
        <begin position="108"/>
        <end position="201"/>
    </location>
</feature>
<dbReference type="GO" id="GO:0003824">
    <property type="term" value="F:catalytic activity"/>
    <property type="evidence" value="ECO:0007669"/>
    <property type="project" value="UniProtKB-ARBA"/>
</dbReference>
<dbReference type="InterPro" id="IPR052163">
    <property type="entry name" value="DGC-Regulatory_Protein"/>
</dbReference>
<dbReference type="InterPro" id="IPR000160">
    <property type="entry name" value="GGDEF_dom"/>
</dbReference>
<dbReference type="Pfam" id="PF00990">
    <property type="entry name" value="GGDEF"/>
    <property type="match status" value="1"/>
</dbReference>
<dbReference type="SMART" id="SM00267">
    <property type="entry name" value="GGDEF"/>
    <property type="match status" value="1"/>
</dbReference>
<dbReference type="SUPFAM" id="SSF55073">
    <property type="entry name" value="Nucleotide cyclase"/>
    <property type="match status" value="1"/>
</dbReference>
<dbReference type="GO" id="GO:0007165">
    <property type="term" value="P:signal transduction"/>
    <property type="evidence" value="ECO:0007669"/>
    <property type="project" value="UniProtKB-ARBA"/>
</dbReference>
<gene>
    <name evidence="8" type="ORF">DL796_11045</name>
</gene>
<dbReference type="InterPro" id="IPR029787">
    <property type="entry name" value="Nucleotide_cyclase"/>
</dbReference>
<dbReference type="AlphaFoldDB" id="A0A318D201"/>
<dbReference type="PROSITE" id="PS50887">
    <property type="entry name" value="GGDEF"/>
    <property type="match status" value="1"/>
</dbReference>
<dbReference type="Gene3D" id="3.30.70.270">
    <property type="match status" value="1"/>
</dbReference>
<keyword evidence="2 5" id="KW-0812">Transmembrane</keyword>
<dbReference type="RefSeq" id="WP_110201744.1">
    <property type="nucleotide sequence ID" value="NZ_QICH01000003.1"/>
</dbReference>
<dbReference type="Proteomes" id="UP000247689">
    <property type="component" value="Unassembled WGS sequence"/>
</dbReference>
<reference evidence="8 9" key="1">
    <citation type="submission" date="2018-05" db="EMBL/GenBank/DDBJ databases">
        <title>Kangiella spongicola genome sequence.</title>
        <authorList>
            <person name="Maclea K.S."/>
            <person name="Goen A.E."/>
            <person name="Kelley C."/>
            <person name="Underriner A."/>
            <person name="Silverwood T."/>
            <person name="Trachtenberg A.M."/>
        </authorList>
    </citation>
    <scope>NUCLEOTIDE SEQUENCE [LARGE SCALE GENOMIC DNA]</scope>
    <source>
        <strain evidence="8 9">ATCC BAA-2076</strain>
    </source>
</reference>
<keyword evidence="3 5" id="KW-1133">Transmembrane helix</keyword>
<evidence type="ECO:0000259" key="6">
    <source>
        <dbReference type="PROSITE" id="PS50839"/>
    </source>
</evidence>
<dbReference type="InterPro" id="IPR043128">
    <property type="entry name" value="Rev_trsase/Diguanyl_cyclase"/>
</dbReference>
<dbReference type="PANTHER" id="PTHR46663:SF2">
    <property type="entry name" value="GGDEF DOMAIN-CONTAINING PROTEIN"/>
    <property type="match status" value="1"/>
</dbReference>
<protein>
    <submittedName>
        <fullName evidence="8">Sensor domain-containing diguanylate cyclase</fullName>
    </submittedName>
</protein>
<evidence type="ECO:0000313" key="9">
    <source>
        <dbReference type="Proteomes" id="UP000247689"/>
    </source>
</evidence>
<dbReference type="InterPro" id="IPR042240">
    <property type="entry name" value="CHASE_sf"/>
</dbReference>
<comment type="caution">
    <text evidence="8">The sequence shown here is derived from an EMBL/GenBank/DDBJ whole genome shotgun (WGS) entry which is preliminary data.</text>
</comment>
<comment type="subcellular location">
    <subcellularLocation>
        <location evidence="1">Membrane</location>
    </subcellularLocation>
</comment>
<sequence length="448" mass="50352">MKSNWNIKNTFILLCLLYVAICIYITEILVDAVTSERSEEARSELLNEASLVRANIESSIYSDVYIANSLATVLTADQTLGVSRFGSIASTLKSKANYVRNIAVAKDYTIILVYPYAGNEKAKGFDYRTSPSQFQTVEQARVEQEVVLAGPLPLVQGGNGLIARYPIFTDYPSNEDYWGLISVVFDVDELFKDSGLIELSERYDIAIKSSAIINDDGGLFFGEPSFFEQPDVEFSFDILAGTWRLAGKLKESSDAPLLTIPVVIRIVCYLTSLALLISVVLLFRAYRVATKISYRDELTGLANRRYAMEIIEKFIHRRDQARFSLVSVDLNRFKYINDNHGHEAGDYVLQEISKTLVSCVRGSDFVFRLGGDEFLILLAGQYKTENLDKIIKKLKNSIDSRVFHYKGHDLDVSLSAGYARFPADSKDLDELLSISDVAMFEDKKGHQR</sequence>
<evidence type="ECO:0000256" key="2">
    <source>
        <dbReference type="ARBA" id="ARBA00022692"/>
    </source>
</evidence>
<feature type="domain" description="GGDEF" evidence="7">
    <location>
        <begin position="321"/>
        <end position="448"/>
    </location>
</feature>
<evidence type="ECO:0000256" key="1">
    <source>
        <dbReference type="ARBA" id="ARBA00004370"/>
    </source>
</evidence>
<dbReference type="PANTHER" id="PTHR46663">
    <property type="entry name" value="DIGUANYLATE CYCLASE DGCT-RELATED"/>
    <property type="match status" value="1"/>
</dbReference>
<accession>A0A318D201</accession>
<evidence type="ECO:0000256" key="3">
    <source>
        <dbReference type="ARBA" id="ARBA00022989"/>
    </source>
</evidence>
<evidence type="ECO:0000256" key="5">
    <source>
        <dbReference type="SAM" id="Phobius"/>
    </source>
</evidence>
<evidence type="ECO:0000313" key="8">
    <source>
        <dbReference type="EMBL" id="PXF62843.1"/>
    </source>
</evidence>
<dbReference type="OrthoDB" id="9812260at2"/>
<dbReference type="SMART" id="SM01079">
    <property type="entry name" value="CHASE"/>
    <property type="match status" value="1"/>
</dbReference>
<dbReference type="InterPro" id="IPR006189">
    <property type="entry name" value="CHASE_dom"/>
</dbReference>
<dbReference type="CDD" id="cd01949">
    <property type="entry name" value="GGDEF"/>
    <property type="match status" value="1"/>
</dbReference>
<proteinExistence type="predicted"/>
<organism evidence="8 9">
    <name type="scientific">Kangiella spongicola</name>
    <dbReference type="NCBI Taxonomy" id="796379"/>
    <lineage>
        <taxon>Bacteria</taxon>
        <taxon>Pseudomonadati</taxon>
        <taxon>Pseudomonadota</taxon>
        <taxon>Gammaproteobacteria</taxon>
        <taxon>Kangiellales</taxon>
        <taxon>Kangiellaceae</taxon>
        <taxon>Kangiella</taxon>
    </lineage>
</organism>
<evidence type="ECO:0000259" key="7">
    <source>
        <dbReference type="PROSITE" id="PS50887"/>
    </source>
</evidence>
<keyword evidence="4 5" id="KW-0472">Membrane</keyword>
<feature type="transmembrane region" description="Helical" evidence="5">
    <location>
        <begin position="262"/>
        <end position="283"/>
    </location>
</feature>